<dbReference type="Pfam" id="PF01796">
    <property type="entry name" value="OB_ChsH2_C"/>
    <property type="match status" value="1"/>
</dbReference>
<protein>
    <submittedName>
        <fullName evidence="3">Zn-ribbon domain-containing OB-fold protein</fullName>
    </submittedName>
</protein>
<dbReference type="InterPro" id="IPR052513">
    <property type="entry name" value="Thioester_dehydratase-like"/>
</dbReference>
<dbReference type="InterPro" id="IPR002878">
    <property type="entry name" value="ChsH2_C"/>
</dbReference>
<gene>
    <name evidence="3" type="ORF">ACFO3E_16460</name>
</gene>
<accession>A0ABV9F6W6</accession>
<dbReference type="SUPFAM" id="SSF50249">
    <property type="entry name" value="Nucleic acid-binding proteins"/>
    <property type="match status" value="1"/>
</dbReference>
<evidence type="ECO:0000313" key="4">
    <source>
        <dbReference type="Proteomes" id="UP001595957"/>
    </source>
</evidence>
<reference evidence="4" key="1">
    <citation type="journal article" date="2019" name="Int. J. Syst. Evol. Microbiol.">
        <title>The Global Catalogue of Microorganisms (GCM) 10K type strain sequencing project: providing services to taxonomists for standard genome sequencing and annotation.</title>
        <authorList>
            <consortium name="The Broad Institute Genomics Platform"/>
            <consortium name="The Broad Institute Genome Sequencing Center for Infectious Disease"/>
            <person name="Wu L."/>
            <person name="Ma J."/>
        </authorList>
    </citation>
    <scope>NUCLEOTIDE SEQUENCE [LARGE SCALE GENOMIC DNA]</scope>
    <source>
        <strain evidence="4">NBRC 103632</strain>
    </source>
</reference>
<proteinExistence type="predicted"/>
<dbReference type="Gene3D" id="6.10.30.10">
    <property type="match status" value="1"/>
</dbReference>
<dbReference type="InterPro" id="IPR022002">
    <property type="entry name" value="ChsH2_Znr"/>
</dbReference>
<evidence type="ECO:0000313" key="3">
    <source>
        <dbReference type="EMBL" id="MFC4595754.1"/>
    </source>
</evidence>
<name>A0ABV9F6W6_9SPHN</name>
<dbReference type="PANTHER" id="PTHR34075:SF5">
    <property type="entry name" value="BLR3430 PROTEIN"/>
    <property type="match status" value="1"/>
</dbReference>
<organism evidence="3 4">
    <name type="scientific">Sphingobium tyrosinilyticum</name>
    <dbReference type="NCBI Taxonomy" id="2715436"/>
    <lineage>
        <taxon>Bacteria</taxon>
        <taxon>Pseudomonadati</taxon>
        <taxon>Pseudomonadota</taxon>
        <taxon>Alphaproteobacteria</taxon>
        <taxon>Sphingomonadales</taxon>
        <taxon>Sphingomonadaceae</taxon>
        <taxon>Sphingobium</taxon>
    </lineage>
</organism>
<dbReference type="EMBL" id="JBHSFZ010000058">
    <property type="protein sequence ID" value="MFC4595754.1"/>
    <property type="molecule type" value="Genomic_DNA"/>
</dbReference>
<dbReference type="Pfam" id="PF12172">
    <property type="entry name" value="zf-ChsH2"/>
    <property type="match status" value="1"/>
</dbReference>
<dbReference type="PANTHER" id="PTHR34075">
    <property type="entry name" value="BLR3430 PROTEIN"/>
    <property type="match status" value="1"/>
</dbReference>
<dbReference type="Proteomes" id="UP001595957">
    <property type="component" value="Unassembled WGS sequence"/>
</dbReference>
<evidence type="ECO:0000259" key="1">
    <source>
        <dbReference type="Pfam" id="PF01796"/>
    </source>
</evidence>
<dbReference type="InterPro" id="IPR012340">
    <property type="entry name" value="NA-bd_OB-fold"/>
</dbReference>
<evidence type="ECO:0000259" key="2">
    <source>
        <dbReference type="Pfam" id="PF12172"/>
    </source>
</evidence>
<sequence>MPPLGPLPRPDMDSRFFWASGADGVLRFLRCDACETFVHPPRPVCPSCLSENVVPSPVPGTGVVESFTINRQKWHPALPVPFVIARVAIDSAPGVILTSNIIDCDPESVDIGDRVEVTFEQAEDVWLPLFRKIG</sequence>
<keyword evidence="4" id="KW-1185">Reference proteome</keyword>
<comment type="caution">
    <text evidence="3">The sequence shown here is derived from an EMBL/GenBank/DDBJ whole genome shotgun (WGS) entry which is preliminary data.</text>
</comment>
<feature type="domain" description="ChsH2 rubredoxin-like zinc ribbon" evidence="2">
    <location>
        <begin position="18"/>
        <end position="53"/>
    </location>
</feature>
<feature type="domain" description="ChsH2 C-terminal OB-fold" evidence="1">
    <location>
        <begin position="57"/>
        <end position="120"/>
    </location>
</feature>